<evidence type="ECO:0000256" key="6">
    <source>
        <dbReference type="ARBA" id="ARBA00022989"/>
    </source>
</evidence>
<evidence type="ECO:0000313" key="12">
    <source>
        <dbReference type="Proteomes" id="UP000886833"/>
    </source>
</evidence>
<dbReference type="NCBIfam" id="TIGR00964">
    <property type="entry name" value="secE_bact"/>
    <property type="match status" value="1"/>
</dbReference>
<reference evidence="11" key="2">
    <citation type="journal article" date="2021" name="PeerJ">
        <title>Extensive microbial diversity within the chicken gut microbiome revealed by metagenomics and culture.</title>
        <authorList>
            <person name="Gilroy R."/>
            <person name="Ravi A."/>
            <person name="Getino M."/>
            <person name="Pursley I."/>
            <person name="Horton D.L."/>
            <person name="Alikhan N.F."/>
            <person name="Baker D."/>
            <person name="Gharbi K."/>
            <person name="Hall N."/>
            <person name="Watson M."/>
            <person name="Adriaenssens E.M."/>
            <person name="Foster-Nyarko E."/>
            <person name="Jarju S."/>
            <person name="Secka A."/>
            <person name="Antonio M."/>
            <person name="Oren A."/>
            <person name="Chaudhuri R.R."/>
            <person name="La Ragione R."/>
            <person name="Hildebrand F."/>
            <person name="Pallen M.J."/>
        </authorList>
    </citation>
    <scope>NUCLEOTIDE SEQUENCE</scope>
    <source>
        <strain evidence="11">CHK195-26880</strain>
    </source>
</reference>
<protein>
    <recommendedName>
        <fullName evidence="9">Protein translocase subunit SecE</fullName>
    </recommendedName>
</protein>
<keyword evidence="5 9" id="KW-0653">Protein transport</keyword>
<dbReference type="InterPro" id="IPR005807">
    <property type="entry name" value="SecE_bac"/>
</dbReference>
<dbReference type="HAMAP" id="MF_00422">
    <property type="entry name" value="SecE"/>
    <property type="match status" value="1"/>
</dbReference>
<evidence type="ECO:0000256" key="10">
    <source>
        <dbReference type="SAM" id="MobiDB-lite"/>
    </source>
</evidence>
<organism evidence="11 12">
    <name type="scientific">Candidatus Onthousia faecipullorum</name>
    <dbReference type="NCBI Taxonomy" id="2840887"/>
    <lineage>
        <taxon>Bacteria</taxon>
        <taxon>Bacillati</taxon>
        <taxon>Bacillota</taxon>
        <taxon>Bacilli</taxon>
        <taxon>Candidatus Onthousia</taxon>
    </lineage>
</organism>
<evidence type="ECO:0000256" key="9">
    <source>
        <dbReference type="HAMAP-Rule" id="MF_00422"/>
    </source>
</evidence>
<dbReference type="GO" id="GO:0006605">
    <property type="term" value="P:protein targeting"/>
    <property type="evidence" value="ECO:0007669"/>
    <property type="project" value="UniProtKB-UniRule"/>
</dbReference>
<dbReference type="AlphaFoldDB" id="A0A9D1GA78"/>
<comment type="subcellular location">
    <subcellularLocation>
        <location evidence="9">Cell membrane</location>
        <topology evidence="9">Single-pass membrane protein</topology>
    </subcellularLocation>
    <subcellularLocation>
        <location evidence="1">Membrane</location>
    </subcellularLocation>
</comment>
<name>A0A9D1GA78_9FIRM</name>
<comment type="caution">
    <text evidence="11">The sequence shown here is derived from an EMBL/GenBank/DDBJ whole genome shotgun (WGS) entry which is preliminary data.</text>
</comment>
<keyword evidence="4 9" id="KW-0812">Transmembrane</keyword>
<sequence length="98" mass="11425">MAKKKEETKEMKKESLKEVSKKDKKKTSSKEKKKEKGNIFTRIANFFSGVKTEFKRVKWPSRKDMVKYSIATIIFIISCSLFFYLIDVILAVLHSLGN</sequence>
<keyword evidence="6 9" id="KW-1133">Transmembrane helix</keyword>
<evidence type="ECO:0000256" key="8">
    <source>
        <dbReference type="ARBA" id="ARBA00023136"/>
    </source>
</evidence>
<proteinExistence type="inferred from homology"/>
<comment type="function">
    <text evidence="9">Essential subunit of the Sec protein translocation channel SecYEG. Clamps together the 2 halves of SecY. May contact the channel plug during translocation.</text>
</comment>
<gene>
    <name evidence="9 11" type="primary">secE</name>
    <name evidence="11" type="ORF">IAB59_01165</name>
</gene>
<dbReference type="EMBL" id="DVKQ01000008">
    <property type="protein sequence ID" value="HIT37073.1"/>
    <property type="molecule type" value="Genomic_DNA"/>
</dbReference>
<evidence type="ECO:0000256" key="3">
    <source>
        <dbReference type="ARBA" id="ARBA00022475"/>
    </source>
</evidence>
<dbReference type="Pfam" id="PF00584">
    <property type="entry name" value="SecE"/>
    <property type="match status" value="1"/>
</dbReference>
<dbReference type="InterPro" id="IPR001901">
    <property type="entry name" value="Translocase_SecE/Sec61-g"/>
</dbReference>
<evidence type="ECO:0000313" key="11">
    <source>
        <dbReference type="EMBL" id="HIT37073.1"/>
    </source>
</evidence>
<keyword evidence="8 9" id="KW-0472">Membrane</keyword>
<comment type="similarity">
    <text evidence="9">Belongs to the SecE/SEC61-gamma family.</text>
</comment>
<evidence type="ECO:0000256" key="2">
    <source>
        <dbReference type="ARBA" id="ARBA00022448"/>
    </source>
</evidence>
<keyword evidence="3 9" id="KW-1003">Cell membrane</keyword>
<dbReference type="GO" id="GO:0065002">
    <property type="term" value="P:intracellular protein transmembrane transport"/>
    <property type="evidence" value="ECO:0007669"/>
    <property type="project" value="UniProtKB-UniRule"/>
</dbReference>
<evidence type="ECO:0000256" key="1">
    <source>
        <dbReference type="ARBA" id="ARBA00004370"/>
    </source>
</evidence>
<feature type="transmembrane region" description="Helical" evidence="9">
    <location>
        <begin position="68"/>
        <end position="93"/>
    </location>
</feature>
<dbReference type="PANTHER" id="PTHR33910:SF1">
    <property type="entry name" value="PROTEIN TRANSLOCASE SUBUNIT SECE"/>
    <property type="match status" value="1"/>
</dbReference>
<dbReference type="GO" id="GO:0005886">
    <property type="term" value="C:plasma membrane"/>
    <property type="evidence" value="ECO:0007669"/>
    <property type="project" value="UniProtKB-SubCell"/>
</dbReference>
<reference evidence="11" key="1">
    <citation type="submission" date="2020-10" db="EMBL/GenBank/DDBJ databases">
        <authorList>
            <person name="Gilroy R."/>
        </authorList>
    </citation>
    <scope>NUCLEOTIDE SEQUENCE</scope>
    <source>
        <strain evidence="11">CHK195-26880</strain>
    </source>
</reference>
<accession>A0A9D1GA78</accession>
<dbReference type="Gene3D" id="1.20.5.1030">
    <property type="entry name" value="Preprotein translocase secy subunit"/>
    <property type="match status" value="1"/>
</dbReference>
<dbReference type="PANTHER" id="PTHR33910">
    <property type="entry name" value="PROTEIN TRANSLOCASE SUBUNIT SECE"/>
    <property type="match status" value="1"/>
</dbReference>
<evidence type="ECO:0000256" key="5">
    <source>
        <dbReference type="ARBA" id="ARBA00022927"/>
    </source>
</evidence>
<evidence type="ECO:0000256" key="4">
    <source>
        <dbReference type="ARBA" id="ARBA00022692"/>
    </source>
</evidence>
<evidence type="ECO:0000256" key="7">
    <source>
        <dbReference type="ARBA" id="ARBA00023010"/>
    </source>
</evidence>
<dbReference type="GO" id="GO:0043952">
    <property type="term" value="P:protein transport by the Sec complex"/>
    <property type="evidence" value="ECO:0007669"/>
    <property type="project" value="UniProtKB-UniRule"/>
</dbReference>
<dbReference type="Proteomes" id="UP000886833">
    <property type="component" value="Unassembled WGS sequence"/>
</dbReference>
<feature type="region of interest" description="Disordered" evidence="10">
    <location>
        <begin position="1"/>
        <end position="35"/>
    </location>
</feature>
<keyword evidence="2 9" id="KW-0813">Transport</keyword>
<keyword evidence="7 9" id="KW-0811">Translocation</keyword>
<dbReference type="GO" id="GO:0008320">
    <property type="term" value="F:protein transmembrane transporter activity"/>
    <property type="evidence" value="ECO:0007669"/>
    <property type="project" value="UniProtKB-UniRule"/>
</dbReference>
<dbReference type="InterPro" id="IPR038379">
    <property type="entry name" value="SecE_sf"/>
</dbReference>
<dbReference type="GO" id="GO:0009306">
    <property type="term" value="P:protein secretion"/>
    <property type="evidence" value="ECO:0007669"/>
    <property type="project" value="UniProtKB-UniRule"/>
</dbReference>
<comment type="subunit">
    <text evidence="9">Component of the Sec protein translocase complex. Heterotrimer consisting of SecY, SecE and SecG subunits. The heterotrimers can form oligomers, although 1 heterotrimer is thought to be able to translocate proteins. Interacts with the ribosome. Interacts with SecDF, and other proteins may be involved. Interacts with SecA.</text>
</comment>